<accession>A0A8I0FUH0</accession>
<keyword evidence="1" id="KW-0812">Transmembrane</keyword>
<dbReference type="RefSeq" id="WP_179424639.1">
    <property type="nucleotide sequence ID" value="NZ_BAAAMP010000001.1"/>
</dbReference>
<evidence type="ECO:0000313" key="4">
    <source>
        <dbReference type="Proteomes" id="UP000587211"/>
    </source>
</evidence>
<feature type="transmembrane region" description="Helical" evidence="1">
    <location>
        <begin position="12"/>
        <end position="31"/>
    </location>
</feature>
<keyword evidence="4" id="KW-1185">Reference proteome</keyword>
<dbReference type="EMBL" id="JACWMT010000002">
    <property type="protein sequence ID" value="MBD1270782.1"/>
    <property type="molecule type" value="Genomic_DNA"/>
</dbReference>
<proteinExistence type="predicted"/>
<dbReference type="AlphaFoldDB" id="A0A8I0FUH0"/>
<dbReference type="EMBL" id="JACBZN010000001">
    <property type="protein sequence ID" value="NYI38174.1"/>
    <property type="molecule type" value="Genomic_DNA"/>
</dbReference>
<protein>
    <submittedName>
        <fullName evidence="2">Uncharacterized protein</fullName>
    </submittedName>
</protein>
<reference evidence="3 4" key="1">
    <citation type="submission" date="2020-07" db="EMBL/GenBank/DDBJ databases">
        <title>Sequencing the genomes of 1000 actinobacteria strains.</title>
        <authorList>
            <person name="Klenk H.-P."/>
        </authorList>
    </citation>
    <scope>NUCLEOTIDE SEQUENCE [LARGE SCALE GENOMIC DNA]</scope>
    <source>
        <strain evidence="3 4">DSM 19087</strain>
    </source>
</reference>
<evidence type="ECO:0000256" key="1">
    <source>
        <dbReference type="SAM" id="Phobius"/>
    </source>
</evidence>
<dbReference type="Proteomes" id="UP000659061">
    <property type="component" value="Unassembled WGS sequence"/>
</dbReference>
<dbReference type="Proteomes" id="UP000587211">
    <property type="component" value="Unassembled WGS sequence"/>
</dbReference>
<sequence>MDFRTWQASEWAAFGGVGALIVYIVLGVIAIRQLRESRRLRELEYRPYVIVDFYFKGLSVFLEVRNTGRNPARDVTVSFDKELVPPNDRRSANFSIFDQPIPMMAPGRSIRLPLGSGPAFFDEDQTAPLSYEVHVTYEDMAGKVHRDPPLLLDLSPYKHTVPPRDDAADLVSVVRQIRDLQKKWTSSSGLKVLSTDQLRAERRRDRVDHWYDARHAYEQGGFRAVIRGETQRFRRHFG</sequence>
<gene>
    <name evidence="3" type="ORF">BJ975_001549</name>
    <name evidence="2" type="ORF">IDH50_11110</name>
</gene>
<keyword evidence="1" id="KW-1133">Transmembrane helix</keyword>
<evidence type="ECO:0000313" key="2">
    <source>
        <dbReference type="EMBL" id="MBD1270782.1"/>
    </source>
</evidence>
<evidence type="ECO:0000313" key="5">
    <source>
        <dbReference type="Proteomes" id="UP000659061"/>
    </source>
</evidence>
<evidence type="ECO:0000313" key="3">
    <source>
        <dbReference type="EMBL" id="NYI38174.1"/>
    </source>
</evidence>
<comment type="caution">
    <text evidence="2">The sequence shown here is derived from an EMBL/GenBank/DDBJ whole genome shotgun (WGS) entry which is preliminary data.</text>
</comment>
<organism evidence="2 5">
    <name type="scientific">Aeromicrobium tamlense</name>
    <dbReference type="NCBI Taxonomy" id="375541"/>
    <lineage>
        <taxon>Bacteria</taxon>
        <taxon>Bacillati</taxon>
        <taxon>Actinomycetota</taxon>
        <taxon>Actinomycetes</taxon>
        <taxon>Propionibacteriales</taxon>
        <taxon>Nocardioidaceae</taxon>
        <taxon>Aeromicrobium</taxon>
    </lineage>
</organism>
<keyword evidence="1" id="KW-0472">Membrane</keyword>
<name>A0A8I0FUH0_9ACTN</name>
<reference evidence="2" key="2">
    <citation type="submission" date="2020-09" db="EMBL/GenBank/DDBJ databases">
        <title>Novel species in genus Aeromicrobium.</title>
        <authorList>
            <person name="Zhang G."/>
        </authorList>
    </citation>
    <scope>NUCLEOTIDE SEQUENCE</scope>
    <source>
        <strain evidence="2">SSW1-57</strain>
    </source>
</reference>